<evidence type="ECO:0000256" key="8">
    <source>
        <dbReference type="ARBA" id="ARBA00022833"/>
    </source>
</evidence>
<dbReference type="SUPFAM" id="SSF47323">
    <property type="entry name" value="Anticodon-binding domain of a subclass of class I aminoacyl-tRNA synthetases"/>
    <property type="match status" value="1"/>
</dbReference>
<accession>A0A5C7FLF2</accession>
<evidence type="ECO:0000256" key="3">
    <source>
        <dbReference type="ARBA" id="ARBA00011245"/>
    </source>
</evidence>
<feature type="binding site" evidence="12">
    <location>
        <position position="250"/>
    </location>
    <ligand>
        <name>Zn(2+)</name>
        <dbReference type="ChEBI" id="CHEBI:29105"/>
    </ligand>
</feature>
<dbReference type="PANTHER" id="PTHR10890">
    <property type="entry name" value="CYSTEINYL-TRNA SYNTHETASE"/>
    <property type="match status" value="1"/>
</dbReference>
<keyword evidence="9 12" id="KW-0067">ATP-binding</keyword>
<dbReference type="EC" id="6.1.1.16" evidence="12"/>
<sequence>MSNDLTLYNSLSRQKEVFKPITEGHIGLYVCGPTVYSDVHLGNVRTFTSFDIIYRYLLHKGYKVRYVRNITDVGHLTDEGEDKMSKGARVAKLEPMEVAQKYTFGFHEMMRRFNNKPPSIEPRASGHIIEQIEMVQDILKNGYAYESNGSVYFDVAAFNEKNDGRYGELSGRKIDELIAESRELKSQSDKRNPSDFAIWMKAGEDHILRWNSPWGEGFPGWHLECSAMSTKYLGEEFDIHGGGNDLKFPHHENEIAQNAGSCGCGGARYWMHTNMLLMNGRKMSKSDGNTITPQQLFTGDSPHVTDSFSPMNLRFFMLQTHYRSQMDLTDEALQAGKKGYTRLMEAWANLQKLEGQGGAQNGTVGKELEAGLAAAYAEMDDDFNTPKALAKVFELVSRINALKGGQLSLKEVSKETLEKFKTSLGTLLFDVFGLMDEGEAAGASGDTLSKVMDLVLDLRAQARAEKNWTMSDKLRDALNDAGITVKDGKDGAEWTV</sequence>
<dbReference type="InterPro" id="IPR009080">
    <property type="entry name" value="tRNAsynth_Ia_anticodon-bd"/>
</dbReference>
<organism evidence="14 15">
    <name type="scientific">Neolewinella aurantiaca</name>
    <dbReference type="NCBI Taxonomy" id="2602767"/>
    <lineage>
        <taxon>Bacteria</taxon>
        <taxon>Pseudomonadati</taxon>
        <taxon>Bacteroidota</taxon>
        <taxon>Saprospiria</taxon>
        <taxon>Saprospirales</taxon>
        <taxon>Lewinellaceae</taxon>
        <taxon>Neolewinella</taxon>
    </lineage>
</organism>
<evidence type="ECO:0000256" key="2">
    <source>
        <dbReference type="ARBA" id="ARBA00005594"/>
    </source>
</evidence>
<evidence type="ECO:0000256" key="7">
    <source>
        <dbReference type="ARBA" id="ARBA00022741"/>
    </source>
</evidence>
<dbReference type="RefSeq" id="WP_147929339.1">
    <property type="nucleotide sequence ID" value="NZ_VOXD01000004.1"/>
</dbReference>
<dbReference type="EMBL" id="VOXD01000004">
    <property type="protein sequence ID" value="TXF90881.1"/>
    <property type="molecule type" value="Genomic_DNA"/>
</dbReference>
<feature type="short sequence motif" description="'HIGH' region" evidence="12">
    <location>
        <begin position="33"/>
        <end position="43"/>
    </location>
</feature>
<evidence type="ECO:0000256" key="10">
    <source>
        <dbReference type="ARBA" id="ARBA00022917"/>
    </source>
</evidence>
<dbReference type="InterPro" id="IPR015803">
    <property type="entry name" value="Cys-tRNA-ligase"/>
</dbReference>
<evidence type="ECO:0000256" key="9">
    <source>
        <dbReference type="ARBA" id="ARBA00022840"/>
    </source>
</evidence>
<evidence type="ECO:0000256" key="6">
    <source>
        <dbReference type="ARBA" id="ARBA00022723"/>
    </source>
</evidence>
<keyword evidence="4 12" id="KW-0963">Cytoplasm</keyword>
<evidence type="ECO:0000256" key="1">
    <source>
        <dbReference type="ARBA" id="ARBA00004496"/>
    </source>
</evidence>
<feature type="domain" description="Cysteinyl-tRNA synthetase class Ia DALR" evidence="13">
    <location>
        <begin position="374"/>
        <end position="442"/>
    </location>
</feature>
<dbReference type="OrthoDB" id="9815130at2"/>
<proteinExistence type="inferred from homology"/>
<keyword evidence="6 12" id="KW-0479">Metal-binding</keyword>
<protein>
    <recommendedName>
        <fullName evidence="12">Cysteine--tRNA ligase</fullName>
        <ecNumber evidence="12">6.1.1.16</ecNumber>
    </recommendedName>
    <alternativeName>
        <fullName evidence="12">Cysteinyl-tRNA synthetase</fullName>
        <shortName evidence="12">CysRS</shortName>
    </alternativeName>
</protein>
<comment type="similarity">
    <text evidence="2 12">Belongs to the class-I aminoacyl-tRNA synthetase family.</text>
</comment>
<dbReference type="GO" id="GO:0005829">
    <property type="term" value="C:cytosol"/>
    <property type="evidence" value="ECO:0007669"/>
    <property type="project" value="TreeGrafter"/>
</dbReference>
<dbReference type="SMART" id="SM00840">
    <property type="entry name" value="DALR_2"/>
    <property type="match status" value="1"/>
</dbReference>
<keyword evidence="7 12" id="KW-0547">Nucleotide-binding</keyword>
<keyword evidence="5 12" id="KW-0436">Ligase</keyword>
<dbReference type="HAMAP" id="MF_00041">
    <property type="entry name" value="Cys_tRNA_synth"/>
    <property type="match status" value="1"/>
</dbReference>
<dbReference type="Pfam" id="PF23493">
    <property type="entry name" value="CysS_C"/>
    <property type="match status" value="1"/>
</dbReference>
<dbReference type="InterPro" id="IPR015273">
    <property type="entry name" value="Cys-tRNA-synt_Ia_DALR"/>
</dbReference>
<comment type="subunit">
    <text evidence="3 12">Monomer.</text>
</comment>
<dbReference type="GO" id="GO:0008270">
    <property type="term" value="F:zinc ion binding"/>
    <property type="evidence" value="ECO:0007669"/>
    <property type="project" value="UniProtKB-UniRule"/>
</dbReference>
<dbReference type="CDD" id="cd00672">
    <property type="entry name" value="CysRS_core"/>
    <property type="match status" value="1"/>
</dbReference>
<dbReference type="PANTHER" id="PTHR10890:SF3">
    <property type="entry name" value="CYSTEINE--TRNA LIGASE, CYTOPLASMIC"/>
    <property type="match status" value="1"/>
</dbReference>
<dbReference type="Pfam" id="PF09190">
    <property type="entry name" value="DALR_2"/>
    <property type="match status" value="1"/>
</dbReference>
<reference evidence="14 15" key="1">
    <citation type="submission" date="2019-08" db="EMBL/GenBank/DDBJ databases">
        <title>Lewinella sp. strain SSH13 Genome sequencing and assembly.</title>
        <authorList>
            <person name="Kim I."/>
        </authorList>
    </citation>
    <scope>NUCLEOTIDE SEQUENCE [LARGE SCALE GENOMIC DNA]</scope>
    <source>
        <strain evidence="14 15">SSH13</strain>
    </source>
</reference>
<feature type="binding site" evidence="12">
    <location>
        <position position="31"/>
    </location>
    <ligand>
        <name>Zn(2+)</name>
        <dbReference type="ChEBI" id="CHEBI:29105"/>
    </ligand>
</feature>
<feature type="binding site" evidence="12">
    <location>
        <position position="225"/>
    </location>
    <ligand>
        <name>Zn(2+)</name>
        <dbReference type="ChEBI" id="CHEBI:29105"/>
    </ligand>
</feature>
<dbReference type="Gene3D" id="1.20.120.1910">
    <property type="entry name" value="Cysteine-tRNA ligase, C-terminal anti-codon recognition domain"/>
    <property type="match status" value="1"/>
</dbReference>
<dbReference type="Gene3D" id="3.40.50.620">
    <property type="entry name" value="HUPs"/>
    <property type="match status" value="1"/>
</dbReference>
<evidence type="ECO:0000256" key="12">
    <source>
        <dbReference type="HAMAP-Rule" id="MF_00041"/>
    </source>
</evidence>
<feature type="short sequence motif" description="'KMSKS' region" evidence="12">
    <location>
        <begin position="282"/>
        <end position="286"/>
    </location>
</feature>
<evidence type="ECO:0000256" key="5">
    <source>
        <dbReference type="ARBA" id="ARBA00022598"/>
    </source>
</evidence>
<evidence type="ECO:0000256" key="4">
    <source>
        <dbReference type="ARBA" id="ARBA00022490"/>
    </source>
</evidence>
<keyword evidence="8 12" id="KW-0862">Zinc</keyword>
<dbReference type="GO" id="GO:0006423">
    <property type="term" value="P:cysteinyl-tRNA aminoacylation"/>
    <property type="evidence" value="ECO:0007669"/>
    <property type="project" value="UniProtKB-UniRule"/>
</dbReference>
<evidence type="ECO:0000313" key="15">
    <source>
        <dbReference type="Proteomes" id="UP000321907"/>
    </source>
</evidence>
<name>A0A5C7FLF2_9BACT</name>
<gene>
    <name evidence="12" type="primary">cysS</name>
    <name evidence="14" type="ORF">FUA23_03535</name>
</gene>
<evidence type="ECO:0000259" key="13">
    <source>
        <dbReference type="SMART" id="SM00840"/>
    </source>
</evidence>
<evidence type="ECO:0000313" key="14">
    <source>
        <dbReference type="EMBL" id="TXF90881.1"/>
    </source>
</evidence>
<comment type="subcellular location">
    <subcellularLocation>
        <location evidence="1 12">Cytoplasm</location>
    </subcellularLocation>
</comment>
<keyword evidence="10 12" id="KW-0648">Protein biosynthesis</keyword>
<dbReference type="PRINTS" id="PR00983">
    <property type="entry name" value="TRNASYNTHCYS"/>
</dbReference>
<dbReference type="Pfam" id="PF01406">
    <property type="entry name" value="tRNA-synt_1e"/>
    <property type="match status" value="1"/>
</dbReference>
<dbReference type="GO" id="GO:0005524">
    <property type="term" value="F:ATP binding"/>
    <property type="evidence" value="ECO:0007669"/>
    <property type="project" value="UniProtKB-UniRule"/>
</dbReference>
<dbReference type="InterPro" id="IPR024909">
    <property type="entry name" value="Cys-tRNA/MSH_ligase"/>
</dbReference>
<dbReference type="InterPro" id="IPR032678">
    <property type="entry name" value="tRNA-synt_1_cat_dom"/>
</dbReference>
<evidence type="ECO:0000256" key="11">
    <source>
        <dbReference type="ARBA" id="ARBA00023146"/>
    </source>
</evidence>
<comment type="cofactor">
    <cofactor evidence="12">
        <name>Zn(2+)</name>
        <dbReference type="ChEBI" id="CHEBI:29105"/>
    </cofactor>
    <text evidence="12">Binds 1 zinc ion per subunit.</text>
</comment>
<keyword evidence="15" id="KW-1185">Reference proteome</keyword>
<dbReference type="SUPFAM" id="SSF52374">
    <property type="entry name" value="Nucleotidylyl transferase"/>
    <property type="match status" value="1"/>
</dbReference>
<dbReference type="AlphaFoldDB" id="A0A5C7FLF2"/>
<feature type="binding site" evidence="12">
    <location>
        <position position="254"/>
    </location>
    <ligand>
        <name>Zn(2+)</name>
        <dbReference type="ChEBI" id="CHEBI:29105"/>
    </ligand>
</feature>
<dbReference type="Proteomes" id="UP000321907">
    <property type="component" value="Unassembled WGS sequence"/>
</dbReference>
<comment type="catalytic activity">
    <reaction evidence="12">
        <text>tRNA(Cys) + L-cysteine + ATP = L-cysteinyl-tRNA(Cys) + AMP + diphosphate</text>
        <dbReference type="Rhea" id="RHEA:17773"/>
        <dbReference type="Rhea" id="RHEA-COMP:9661"/>
        <dbReference type="Rhea" id="RHEA-COMP:9679"/>
        <dbReference type="ChEBI" id="CHEBI:30616"/>
        <dbReference type="ChEBI" id="CHEBI:33019"/>
        <dbReference type="ChEBI" id="CHEBI:35235"/>
        <dbReference type="ChEBI" id="CHEBI:78442"/>
        <dbReference type="ChEBI" id="CHEBI:78517"/>
        <dbReference type="ChEBI" id="CHEBI:456215"/>
        <dbReference type="EC" id="6.1.1.16"/>
    </reaction>
</comment>
<keyword evidence="11 12" id="KW-0030">Aminoacyl-tRNA synthetase</keyword>
<dbReference type="NCBIfam" id="TIGR00435">
    <property type="entry name" value="cysS"/>
    <property type="match status" value="1"/>
</dbReference>
<dbReference type="InterPro" id="IPR056411">
    <property type="entry name" value="CysS_C"/>
</dbReference>
<feature type="binding site" evidence="12">
    <location>
        <position position="285"/>
    </location>
    <ligand>
        <name>ATP</name>
        <dbReference type="ChEBI" id="CHEBI:30616"/>
    </ligand>
</feature>
<dbReference type="GO" id="GO:0004817">
    <property type="term" value="F:cysteine-tRNA ligase activity"/>
    <property type="evidence" value="ECO:0007669"/>
    <property type="project" value="UniProtKB-UniRule"/>
</dbReference>
<comment type="caution">
    <text evidence="14">The sequence shown here is derived from an EMBL/GenBank/DDBJ whole genome shotgun (WGS) entry which is preliminary data.</text>
</comment>
<dbReference type="InterPro" id="IPR014729">
    <property type="entry name" value="Rossmann-like_a/b/a_fold"/>
</dbReference>